<protein>
    <submittedName>
        <fullName evidence="3">Uncharacterized protein</fullName>
    </submittedName>
</protein>
<evidence type="ECO:0000313" key="4">
    <source>
        <dbReference type="Proteomes" id="UP000734854"/>
    </source>
</evidence>
<feature type="region of interest" description="Disordered" evidence="1">
    <location>
        <begin position="124"/>
        <end position="151"/>
    </location>
</feature>
<feature type="region of interest" description="Disordered" evidence="1">
    <location>
        <begin position="203"/>
        <end position="227"/>
    </location>
</feature>
<keyword evidence="2" id="KW-1133">Transmembrane helix</keyword>
<organism evidence="3 4">
    <name type="scientific">Zingiber officinale</name>
    <name type="common">Ginger</name>
    <name type="synonym">Amomum zingiber</name>
    <dbReference type="NCBI Taxonomy" id="94328"/>
    <lineage>
        <taxon>Eukaryota</taxon>
        <taxon>Viridiplantae</taxon>
        <taxon>Streptophyta</taxon>
        <taxon>Embryophyta</taxon>
        <taxon>Tracheophyta</taxon>
        <taxon>Spermatophyta</taxon>
        <taxon>Magnoliopsida</taxon>
        <taxon>Liliopsida</taxon>
        <taxon>Zingiberales</taxon>
        <taxon>Zingiberaceae</taxon>
        <taxon>Zingiber</taxon>
    </lineage>
</organism>
<gene>
    <name evidence="3" type="ORF">ZIOFF_064327</name>
</gene>
<dbReference type="Proteomes" id="UP000734854">
    <property type="component" value="Unassembled WGS sequence"/>
</dbReference>
<keyword evidence="2" id="KW-0812">Transmembrane</keyword>
<keyword evidence="2" id="KW-0472">Membrane</keyword>
<feature type="transmembrane region" description="Helical" evidence="2">
    <location>
        <begin position="439"/>
        <end position="460"/>
    </location>
</feature>
<evidence type="ECO:0000256" key="1">
    <source>
        <dbReference type="SAM" id="MobiDB-lite"/>
    </source>
</evidence>
<feature type="compositionally biased region" description="Polar residues" evidence="1">
    <location>
        <begin position="208"/>
        <end position="217"/>
    </location>
</feature>
<dbReference type="PANTHER" id="PTHR35490">
    <property type="entry name" value="BACTERIOPHAGE N4 ADSORPTION B PROTEIN"/>
    <property type="match status" value="1"/>
</dbReference>
<dbReference type="AlphaFoldDB" id="A0A8J5K6N3"/>
<dbReference type="PANTHER" id="PTHR35490:SF2">
    <property type="entry name" value="BACTERIOPHAGE N4 ADSORPTION B PROTEIN"/>
    <property type="match status" value="1"/>
</dbReference>
<dbReference type="EMBL" id="JACMSC010000018">
    <property type="protein sequence ID" value="KAG6475109.1"/>
    <property type="molecule type" value="Genomic_DNA"/>
</dbReference>
<reference evidence="3 4" key="1">
    <citation type="submission" date="2020-08" db="EMBL/GenBank/DDBJ databases">
        <title>Plant Genome Project.</title>
        <authorList>
            <person name="Zhang R.-G."/>
        </authorList>
    </citation>
    <scope>NUCLEOTIDE SEQUENCE [LARGE SCALE GENOMIC DNA]</scope>
    <source>
        <tissue evidence="3">Rhizome</tissue>
    </source>
</reference>
<accession>A0A8J5K6N3</accession>
<name>A0A8J5K6N3_ZINOF</name>
<evidence type="ECO:0000313" key="3">
    <source>
        <dbReference type="EMBL" id="KAG6475109.1"/>
    </source>
</evidence>
<sequence>MRKSYRGIILSRRANLGNSKDRGLGFHRIDASAARFLFSSALVHDHDFPAFSSPVSFDRKLYALFGDDSGLARSFMPTYTAIALERLLEPGSRVSAPKPPPVVPNTVEKTAQVSTVRKSIPRPNISPALYATPETTPLPDSPSSCTSESPYLINHKRRGPRLINRFQKNDAIDGQSKQSEVEQKVDVVKEMEYDIGNYEADGVETSEGKLQNQNLGTGETGAEDSRKPTLYNLERDEDTDDFFDMQSIASSSDFEDSCSRFRSSTPRGEFFDALEEISSDGTSPSPSSYNNLEAEFREMKLHLLMEIQKRTQAEESLQNLQDLWHRLSHQLSLLGFSLPLPPSISEDMNIEHSVDPVAELSQQIVVARCVADAVVRGSARAEVEMEMEPQIASKNFEITRLWDRLQYYEAANREMSHRNQEAVEMARQQRNRRKRRQKWFWGSICLAITITGAAITWSYVPSTEAIPSESKSSTIGEQE</sequence>
<comment type="caution">
    <text evidence="3">The sequence shown here is derived from an EMBL/GenBank/DDBJ whole genome shotgun (WGS) entry which is preliminary data.</text>
</comment>
<evidence type="ECO:0000256" key="2">
    <source>
        <dbReference type="SAM" id="Phobius"/>
    </source>
</evidence>
<keyword evidence="4" id="KW-1185">Reference proteome</keyword>
<proteinExistence type="predicted"/>